<comment type="caution">
    <text evidence="1">The sequence shown here is derived from an EMBL/GenBank/DDBJ whole genome shotgun (WGS) entry which is preliminary data.</text>
</comment>
<proteinExistence type="predicted"/>
<dbReference type="AlphaFoldDB" id="A0A8J5WUD7"/>
<dbReference type="EMBL" id="JAAALK010000080">
    <property type="protein sequence ID" value="KAG8094729.1"/>
    <property type="molecule type" value="Genomic_DNA"/>
</dbReference>
<reference evidence="1" key="2">
    <citation type="submission" date="2021-02" db="EMBL/GenBank/DDBJ databases">
        <authorList>
            <person name="Kimball J.A."/>
            <person name="Haas M.W."/>
            <person name="Macchietto M."/>
            <person name="Kono T."/>
            <person name="Duquette J."/>
            <person name="Shao M."/>
        </authorList>
    </citation>
    <scope>NUCLEOTIDE SEQUENCE</scope>
    <source>
        <tissue evidence="1">Fresh leaf tissue</tissue>
    </source>
</reference>
<evidence type="ECO:0000313" key="2">
    <source>
        <dbReference type="Proteomes" id="UP000729402"/>
    </source>
</evidence>
<gene>
    <name evidence="1" type="ORF">GUJ93_ZPchr0012g22042</name>
</gene>
<accession>A0A8J5WUD7</accession>
<protein>
    <submittedName>
        <fullName evidence="1">Uncharacterized protein</fullName>
    </submittedName>
</protein>
<organism evidence="1 2">
    <name type="scientific">Zizania palustris</name>
    <name type="common">Northern wild rice</name>
    <dbReference type="NCBI Taxonomy" id="103762"/>
    <lineage>
        <taxon>Eukaryota</taxon>
        <taxon>Viridiplantae</taxon>
        <taxon>Streptophyta</taxon>
        <taxon>Embryophyta</taxon>
        <taxon>Tracheophyta</taxon>
        <taxon>Spermatophyta</taxon>
        <taxon>Magnoliopsida</taxon>
        <taxon>Liliopsida</taxon>
        <taxon>Poales</taxon>
        <taxon>Poaceae</taxon>
        <taxon>BOP clade</taxon>
        <taxon>Oryzoideae</taxon>
        <taxon>Oryzeae</taxon>
        <taxon>Zizaniinae</taxon>
        <taxon>Zizania</taxon>
    </lineage>
</organism>
<keyword evidence="2" id="KW-1185">Reference proteome</keyword>
<dbReference type="Proteomes" id="UP000729402">
    <property type="component" value="Unassembled WGS sequence"/>
</dbReference>
<name>A0A8J5WUD7_ZIZPA</name>
<evidence type="ECO:0000313" key="1">
    <source>
        <dbReference type="EMBL" id="KAG8094729.1"/>
    </source>
</evidence>
<sequence>MGLQPKCGANPYRYNFLFPELERRKHLAHAAVEARVASPQRLTSLLELPRAPLPELLRTAPPQSLAPLLELPRALLPELLRTAPPQSLAPRRRRASRRCSSSRARRCPSCFAPTCRQLVGGVRLRRCTSFPASLLRIAADSTGTG</sequence>
<reference evidence="1" key="1">
    <citation type="journal article" date="2021" name="bioRxiv">
        <title>Whole Genome Assembly and Annotation of Northern Wild Rice, Zizania palustris L., Supports a Whole Genome Duplication in the Zizania Genus.</title>
        <authorList>
            <person name="Haas M."/>
            <person name="Kono T."/>
            <person name="Macchietto M."/>
            <person name="Millas R."/>
            <person name="McGilp L."/>
            <person name="Shao M."/>
            <person name="Duquette J."/>
            <person name="Hirsch C.N."/>
            <person name="Kimball J."/>
        </authorList>
    </citation>
    <scope>NUCLEOTIDE SEQUENCE</scope>
    <source>
        <tissue evidence="1">Fresh leaf tissue</tissue>
    </source>
</reference>